<keyword evidence="2" id="KW-0812">Transmembrane</keyword>
<accession>A0AAW9FJ75</accession>
<dbReference type="EMBL" id="JAVRAF010000014">
    <property type="protein sequence ID" value="MDX8305176.1"/>
    <property type="molecule type" value="Genomic_DNA"/>
</dbReference>
<dbReference type="AlphaFoldDB" id="A0AAW9FJ75"/>
<comment type="caution">
    <text evidence="3">The sequence shown here is derived from an EMBL/GenBank/DDBJ whole genome shotgun (WGS) entry which is preliminary data.</text>
</comment>
<feature type="transmembrane region" description="Helical" evidence="2">
    <location>
        <begin position="135"/>
        <end position="155"/>
    </location>
</feature>
<dbReference type="EMBL" id="JAVRAD010000017">
    <property type="protein sequence ID" value="MDX8332385.1"/>
    <property type="molecule type" value="Genomic_DNA"/>
</dbReference>
<sequence>MARKNKNDNGDEPKNPLRHLRPRLVPFRLHPFKQQVRNVAEQASFLSKLKSSIDAEEHICPKCDARMVFKAQEGEGAASLVCTSCDHSEPLSINPIEAMERSHRFMDQSNQMFYVGLGAAVLASLISMWNGSVFTFLGGILLGSILWVQSAGMRYRAWQYSNMRVYERKSPFKEWLRSELPFFKNRSA</sequence>
<feature type="region of interest" description="Disordered" evidence="1">
    <location>
        <begin position="1"/>
        <end position="20"/>
    </location>
</feature>
<gene>
    <name evidence="3" type="ORF">RMR22_23280</name>
    <name evidence="4" type="ORF">RMS29_24565</name>
</gene>
<dbReference type="Proteomes" id="UP001277561">
    <property type="component" value="Unassembled WGS sequence"/>
</dbReference>
<proteinExistence type="predicted"/>
<evidence type="ECO:0008006" key="6">
    <source>
        <dbReference type="Google" id="ProtNLM"/>
    </source>
</evidence>
<keyword evidence="2" id="KW-0472">Membrane</keyword>
<name>A0AAW9FJ75_9HYPH</name>
<feature type="transmembrane region" description="Helical" evidence="2">
    <location>
        <begin position="111"/>
        <end position="129"/>
    </location>
</feature>
<keyword evidence="5" id="KW-1185">Reference proteome</keyword>
<keyword evidence="2" id="KW-1133">Transmembrane helix</keyword>
<evidence type="ECO:0000313" key="3">
    <source>
        <dbReference type="EMBL" id="MDX8305176.1"/>
    </source>
</evidence>
<evidence type="ECO:0000256" key="2">
    <source>
        <dbReference type="SAM" id="Phobius"/>
    </source>
</evidence>
<reference evidence="3 5" key="1">
    <citation type="journal article" date="2023" name="Phytobiomes J">
        <title>Deciphering the key players within the bacterial microbiota associated with aerial crown gall tumors on rhododendron: Insights into the gallobiome.</title>
        <authorList>
            <person name="Kuzmanovic N."/>
            <person name="Nesme J."/>
            <person name="Wolf J."/>
            <person name="Neumann-Schaal M."/>
            <person name="Petersen J."/>
            <person name="Fernandez-Gnecco G."/>
            <person name="Sproeer C."/>
            <person name="Bunk B."/>
            <person name="Overmann J."/>
            <person name="Sorensen S.J."/>
            <person name="Idczak E."/>
            <person name="Smalla K."/>
        </authorList>
    </citation>
    <scope>NUCLEOTIDE SEQUENCE</scope>
    <source>
        <strain evidence="3">Rho-11.1</strain>
        <strain evidence="5">rho-14.1</strain>
        <strain evidence="4">Rho-14.1</strain>
    </source>
</reference>
<feature type="compositionally biased region" description="Basic and acidic residues" evidence="1">
    <location>
        <begin position="1"/>
        <end position="15"/>
    </location>
</feature>
<evidence type="ECO:0000313" key="4">
    <source>
        <dbReference type="EMBL" id="MDX8332385.1"/>
    </source>
</evidence>
<protein>
    <recommendedName>
        <fullName evidence="6">Transmembrane protein</fullName>
    </recommendedName>
</protein>
<organism evidence="3">
    <name type="scientific">Agrobacterium rosae</name>
    <dbReference type="NCBI Taxonomy" id="1972867"/>
    <lineage>
        <taxon>Bacteria</taxon>
        <taxon>Pseudomonadati</taxon>
        <taxon>Pseudomonadota</taxon>
        <taxon>Alphaproteobacteria</taxon>
        <taxon>Hyphomicrobiales</taxon>
        <taxon>Rhizobiaceae</taxon>
        <taxon>Rhizobium/Agrobacterium group</taxon>
        <taxon>Agrobacterium</taxon>
    </lineage>
</organism>
<evidence type="ECO:0000256" key="1">
    <source>
        <dbReference type="SAM" id="MobiDB-lite"/>
    </source>
</evidence>
<evidence type="ECO:0000313" key="5">
    <source>
        <dbReference type="Proteomes" id="UP001277561"/>
    </source>
</evidence>
<dbReference type="RefSeq" id="WP_320188621.1">
    <property type="nucleotide sequence ID" value="NZ_CP192770.1"/>
</dbReference>